<organism evidence="1 2">
    <name type="scientific">Amycolatopsis minnesotensis</name>
    <dbReference type="NCBI Taxonomy" id="337894"/>
    <lineage>
        <taxon>Bacteria</taxon>
        <taxon>Bacillati</taxon>
        <taxon>Actinomycetota</taxon>
        <taxon>Actinomycetes</taxon>
        <taxon>Pseudonocardiales</taxon>
        <taxon>Pseudonocardiaceae</taxon>
        <taxon>Amycolatopsis</taxon>
    </lineage>
</organism>
<accession>A0ABN2S9S6</accession>
<dbReference type="Proteomes" id="UP001501116">
    <property type="component" value="Unassembled WGS sequence"/>
</dbReference>
<evidence type="ECO:0000313" key="1">
    <source>
        <dbReference type="EMBL" id="GAA1982927.1"/>
    </source>
</evidence>
<gene>
    <name evidence="1" type="ORF">GCM10009754_69940</name>
</gene>
<comment type="caution">
    <text evidence="1">The sequence shown here is derived from an EMBL/GenBank/DDBJ whole genome shotgun (WGS) entry which is preliminary data.</text>
</comment>
<dbReference type="EMBL" id="BAAANN010000038">
    <property type="protein sequence ID" value="GAA1982927.1"/>
    <property type="molecule type" value="Genomic_DNA"/>
</dbReference>
<evidence type="ECO:0008006" key="3">
    <source>
        <dbReference type="Google" id="ProtNLM"/>
    </source>
</evidence>
<evidence type="ECO:0000313" key="2">
    <source>
        <dbReference type="Proteomes" id="UP001501116"/>
    </source>
</evidence>
<sequence>MRVDDTTYTELRTRAAQRGRSVPAFLLEQARPAKPGGTGGWSLGAQRAVAEALDTIGTRLVRSGTLLNQYTARLHTYGRRDDGLDGLLRYHRETLARLTEVLAALDGGLR</sequence>
<keyword evidence="2" id="KW-1185">Reference proteome</keyword>
<reference evidence="1 2" key="1">
    <citation type="journal article" date="2019" name="Int. J. Syst. Evol. Microbiol.">
        <title>The Global Catalogue of Microorganisms (GCM) 10K type strain sequencing project: providing services to taxonomists for standard genome sequencing and annotation.</title>
        <authorList>
            <consortium name="The Broad Institute Genomics Platform"/>
            <consortium name="The Broad Institute Genome Sequencing Center for Infectious Disease"/>
            <person name="Wu L."/>
            <person name="Ma J."/>
        </authorList>
    </citation>
    <scope>NUCLEOTIDE SEQUENCE [LARGE SCALE GENOMIC DNA]</scope>
    <source>
        <strain evidence="1 2">JCM 14545</strain>
    </source>
</reference>
<proteinExistence type="predicted"/>
<name>A0ABN2S9S6_9PSEU</name>
<protein>
    <recommendedName>
        <fullName evidence="3">Mobilization protein</fullName>
    </recommendedName>
</protein>